<dbReference type="PANTHER" id="PTHR30290:SF64">
    <property type="entry name" value="ABC TRANSPORTER PERIPLASMIC BINDING PROTEIN"/>
    <property type="match status" value="1"/>
</dbReference>
<dbReference type="GO" id="GO:0042597">
    <property type="term" value="C:periplasmic space"/>
    <property type="evidence" value="ECO:0007669"/>
    <property type="project" value="UniProtKB-ARBA"/>
</dbReference>
<name>A0A485M101_9ZZZZ</name>
<dbReference type="InterPro" id="IPR030678">
    <property type="entry name" value="Peptide/Ni-bd"/>
</dbReference>
<dbReference type="Gene3D" id="3.40.190.10">
    <property type="entry name" value="Periplasmic binding protein-like II"/>
    <property type="match status" value="1"/>
</dbReference>
<dbReference type="CDD" id="cd08520">
    <property type="entry name" value="PBP2_NikA_DppA_OppA_like_21"/>
    <property type="match status" value="1"/>
</dbReference>
<dbReference type="GO" id="GO:0015833">
    <property type="term" value="P:peptide transport"/>
    <property type="evidence" value="ECO:0007669"/>
    <property type="project" value="TreeGrafter"/>
</dbReference>
<feature type="domain" description="Solute-binding protein family 5" evidence="2">
    <location>
        <begin position="85"/>
        <end position="450"/>
    </location>
</feature>
<dbReference type="Pfam" id="PF00496">
    <property type="entry name" value="SBP_bac_5"/>
    <property type="match status" value="1"/>
</dbReference>
<dbReference type="Gene3D" id="3.90.76.10">
    <property type="entry name" value="Dipeptide-binding Protein, Domain 1"/>
    <property type="match status" value="1"/>
</dbReference>
<dbReference type="GO" id="GO:1904680">
    <property type="term" value="F:peptide transmembrane transporter activity"/>
    <property type="evidence" value="ECO:0007669"/>
    <property type="project" value="TreeGrafter"/>
</dbReference>
<dbReference type="PANTHER" id="PTHR30290">
    <property type="entry name" value="PERIPLASMIC BINDING COMPONENT OF ABC TRANSPORTER"/>
    <property type="match status" value="1"/>
</dbReference>
<dbReference type="InterPro" id="IPR039424">
    <property type="entry name" value="SBP_5"/>
</dbReference>
<accession>A0A485M101</accession>
<evidence type="ECO:0000313" key="3">
    <source>
        <dbReference type="EMBL" id="VFU15149.1"/>
    </source>
</evidence>
<dbReference type="PIRSF" id="PIRSF002741">
    <property type="entry name" value="MppA"/>
    <property type="match status" value="1"/>
</dbReference>
<proteinExistence type="predicted"/>
<keyword evidence="1" id="KW-0732">Signal</keyword>
<gene>
    <name evidence="3" type="primary">hbpA</name>
    <name evidence="3" type="ORF">SCFA_2870007</name>
</gene>
<organism evidence="3">
    <name type="scientific">anaerobic digester metagenome</name>
    <dbReference type="NCBI Taxonomy" id="1263854"/>
    <lineage>
        <taxon>unclassified sequences</taxon>
        <taxon>metagenomes</taxon>
        <taxon>ecological metagenomes</taxon>
    </lineage>
</organism>
<dbReference type="InterPro" id="IPR000914">
    <property type="entry name" value="SBP_5_dom"/>
</dbReference>
<dbReference type="Gene3D" id="3.10.105.10">
    <property type="entry name" value="Dipeptide-binding Protein, Domain 3"/>
    <property type="match status" value="1"/>
</dbReference>
<reference evidence="3" key="1">
    <citation type="submission" date="2019-03" db="EMBL/GenBank/DDBJ databases">
        <authorList>
            <person name="Hao L."/>
        </authorList>
    </citation>
    <scope>NUCLEOTIDE SEQUENCE</scope>
</reference>
<dbReference type="AlphaFoldDB" id="A0A485M101"/>
<dbReference type="SUPFAM" id="SSF53850">
    <property type="entry name" value="Periplasmic binding protein-like II"/>
    <property type="match status" value="1"/>
</dbReference>
<protein>
    <submittedName>
        <fullName evidence="3">Heme-binding protein A</fullName>
    </submittedName>
</protein>
<sequence>MRTFFSKPLMLALLMLSLLILSSTGCGSNQGGEEAAGLQDPAYTIADPTGDWGFPSPFTHYLRGPGYVRTSFIFDTLLWKDSQGYIPALAKSWEFLKEENAYLFKLQDRATWHDGTPFTAKDVVFSVDYLREHNYEWVNLDVVQKAEAVDDLSVKLYLNRPYAPFLEYIAGTVPILPEHIWKEVGEPRQFLQKEALIGTGPFKLKDYNKEQGTYLYEANSQYYQGAPKTRQLKFVRVSNEMSAAALRQKQVNVAQVPPEVAVELKKEGFRELTGSHDWVAKLMFNHQKAPLNNVEFRRALAYAIDRRALVTTCQRGYGLEGSPGLVPPDSSWFNPAAAAEYPYAPDKAGEILTSLGYMRNGNYFEKDGQTLELELLISSGGTGVPGSPGEREGEMIKELLENAGIKINLRGLEAKTLDSRVNEWKFDLALSGHGGIGGDPEFLNKMISGKGFNSARFNQNDELNLLLEQQMKEMDQDRRRELVNRIQEVYAREMPCLPLYYPTWYYVTDDAASLYFTFQGIGSGVPHPLNKMAFL</sequence>
<dbReference type="EMBL" id="CAADRN010000209">
    <property type="protein sequence ID" value="VFU15149.1"/>
    <property type="molecule type" value="Genomic_DNA"/>
</dbReference>
<dbReference type="GO" id="GO:0043190">
    <property type="term" value="C:ATP-binding cassette (ABC) transporter complex"/>
    <property type="evidence" value="ECO:0007669"/>
    <property type="project" value="InterPro"/>
</dbReference>
<evidence type="ECO:0000256" key="1">
    <source>
        <dbReference type="ARBA" id="ARBA00022729"/>
    </source>
</evidence>
<evidence type="ECO:0000259" key="2">
    <source>
        <dbReference type="Pfam" id="PF00496"/>
    </source>
</evidence>
<dbReference type="PROSITE" id="PS51257">
    <property type="entry name" value="PROKAR_LIPOPROTEIN"/>
    <property type="match status" value="1"/>
</dbReference>